<evidence type="ECO:0000313" key="4">
    <source>
        <dbReference type="EMBL" id="KAL0001526.1"/>
    </source>
</evidence>
<dbReference type="InterPro" id="IPR056010">
    <property type="entry name" value="DUF7588"/>
</dbReference>
<dbReference type="AlphaFoldDB" id="A0AAW2CTV3"/>
<evidence type="ECO:0000256" key="2">
    <source>
        <dbReference type="SAM" id="MobiDB-lite"/>
    </source>
</evidence>
<gene>
    <name evidence="4" type="ORF">SO802_015307</name>
</gene>
<organism evidence="4 5">
    <name type="scientific">Lithocarpus litseifolius</name>
    <dbReference type="NCBI Taxonomy" id="425828"/>
    <lineage>
        <taxon>Eukaryota</taxon>
        <taxon>Viridiplantae</taxon>
        <taxon>Streptophyta</taxon>
        <taxon>Embryophyta</taxon>
        <taxon>Tracheophyta</taxon>
        <taxon>Spermatophyta</taxon>
        <taxon>Magnoliopsida</taxon>
        <taxon>eudicotyledons</taxon>
        <taxon>Gunneridae</taxon>
        <taxon>Pentapetalae</taxon>
        <taxon>rosids</taxon>
        <taxon>fabids</taxon>
        <taxon>Fagales</taxon>
        <taxon>Fagaceae</taxon>
        <taxon>Lithocarpus</taxon>
    </lineage>
</organism>
<evidence type="ECO:0000259" key="3">
    <source>
        <dbReference type="Pfam" id="PF24496"/>
    </source>
</evidence>
<reference evidence="4 5" key="1">
    <citation type="submission" date="2024-01" db="EMBL/GenBank/DDBJ databases">
        <title>A telomere-to-telomere, gap-free genome of sweet tea (Lithocarpus litseifolius).</title>
        <authorList>
            <person name="Zhou J."/>
        </authorList>
    </citation>
    <scope>NUCLEOTIDE SEQUENCE [LARGE SCALE GENOMIC DNA]</scope>
    <source>
        <strain evidence="4">Zhou-2022a</strain>
        <tissue evidence="4">Leaf</tissue>
    </source>
</reference>
<evidence type="ECO:0000256" key="1">
    <source>
        <dbReference type="SAM" id="Coils"/>
    </source>
</evidence>
<keyword evidence="5" id="KW-1185">Reference proteome</keyword>
<name>A0AAW2CTV3_9ROSI</name>
<feature type="coiled-coil region" evidence="1">
    <location>
        <begin position="203"/>
        <end position="237"/>
    </location>
</feature>
<keyword evidence="1" id="KW-0175">Coiled coil</keyword>
<accession>A0AAW2CTV3</accession>
<feature type="domain" description="DUF7588" evidence="3">
    <location>
        <begin position="14"/>
        <end position="72"/>
    </location>
</feature>
<sequence>MALKKDFTPDLVALGKEFDLEKNRVKREAYRTNHTLEQKKEVLKKWQEFMKEISDNIPFFEYFQNHFEWHKKACVIIKTNWTKEDTKEVVQSSHPPQDIRRHRIASKYYRKTKDPNTPVSNQTSKTCRNSCYRNEIIPSNQVSILSKQEELLLDLIEQIDDPIIKAQKLSAFHATLVRETSKPEPRLREPKVDLEKIYERFSKSKKEVTVNDLQTEIKETKSEVRTLRQELTILRVNNTLLDQRVKNLENTSHQGNKKGPSFQNPSDDKDETVNPTANMVQEKKQPSQKFLETINKINFQKWHSKVRIVISKDFEFEVIALMDSGADLNCESLLIPLASQ</sequence>
<feature type="region of interest" description="Disordered" evidence="2">
    <location>
        <begin position="249"/>
        <end position="273"/>
    </location>
</feature>
<comment type="caution">
    <text evidence="4">The sequence shown here is derived from an EMBL/GenBank/DDBJ whole genome shotgun (WGS) entry which is preliminary data.</text>
</comment>
<dbReference type="Proteomes" id="UP001459277">
    <property type="component" value="Unassembled WGS sequence"/>
</dbReference>
<dbReference type="EMBL" id="JAZDWU010000005">
    <property type="protein sequence ID" value="KAL0001526.1"/>
    <property type="molecule type" value="Genomic_DNA"/>
</dbReference>
<evidence type="ECO:0000313" key="5">
    <source>
        <dbReference type="Proteomes" id="UP001459277"/>
    </source>
</evidence>
<dbReference type="Pfam" id="PF24496">
    <property type="entry name" value="DUF7588"/>
    <property type="match status" value="1"/>
</dbReference>
<protein>
    <recommendedName>
        <fullName evidence="3">DUF7588 domain-containing protein</fullName>
    </recommendedName>
</protein>
<proteinExistence type="predicted"/>